<comment type="caution">
    <text evidence="1">The sequence shown here is derived from an EMBL/GenBank/DDBJ whole genome shotgun (WGS) entry which is preliminary data.</text>
</comment>
<sequence>EFQNGLMGQSYPFVANGTDIVQFSDSNNDVGLTIDWDEFNNRFTYKAKGCGLDIFFVPFDSALKLKQKQMPGLSVAVSELNNPQFASNDHVMCLPPPAYNGGKMLKDIEDPFLTQEQSLLLRAFKSAQPQNQPHSDGGQCSATSSVLNSCLGDRQRQAINNCDWMFSRAGFLKCYDKTPGSKHILELFKM</sequence>
<feature type="non-terminal residue" evidence="1">
    <location>
        <position position="1"/>
    </location>
</feature>
<evidence type="ECO:0000313" key="1">
    <source>
        <dbReference type="EMBL" id="GFN81830.1"/>
    </source>
</evidence>
<keyword evidence="2" id="KW-1185">Reference proteome</keyword>
<protein>
    <submittedName>
        <fullName evidence="1">Uncharacterized protein</fullName>
    </submittedName>
</protein>
<name>A0AAV3Y3K4_9GAST</name>
<gene>
    <name evidence="1" type="ORF">PoB_000833600</name>
</gene>
<proteinExistence type="predicted"/>
<accession>A0AAV3Y3K4</accession>
<organism evidence="1 2">
    <name type="scientific">Plakobranchus ocellatus</name>
    <dbReference type="NCBI Taxonomy" id="259542"/>
    <lineage>
        <taxon>Eukaryota</taxon>
        <taxon>Metazoa</taxon>
        <taxon>Spiralia</taxon>
        <taxon>Lophotrochozoa</taxon>
        <taxon>Mollusca</taxon>
        <taxon>Gastropoda</taxon>
        <taxon>Heterobranchia</taxon>
        <taxon>Euthyneura</taxon>
        <taxon>Panpulmonata</taxon>
        <taxon>Sacoglossa</taxon>
        <taxon>Placobranchoidea</taxon>
        <taxon>Plakobranchidae</taxon>
        <taxon>Plakobranchus</taxon>
    </lineage>
</organism>
<evidence type="ECO:0000313" key="2">
    <source>
        <dbReference type="Proteomes" id="UP000735302"/>
    </source>
</evidence>
<reference evidence="1 2" key="1">
    <citation type="journal article" date="2021" name="Elife">
        <title>Chloroplast acquisition without the gene transfer in kleptoplastic sea slugs, Plakobranchus ocellatus.</title>
        <authorList>
            <person name="Maeda T."/>
            <person name="Takahashi S."/>
            <person name="Yoshida T."/>
            <person name="Shimamura S."/>
            <person name="Takaki Y."/>
            <person name="Nagai Y."/>
            <person name="Toyoda A."/>
            <person name="Suzuki Y."/>
            <person name="Arimoto A."/>
            <person name="Ishii H."/>
            <person name="Satoh N."/>
            <person name="Nishiyama T."/>
            <person name="Hasebe M."/>
            <person name="Maruyama T."/>
            <person name="Minagawa J."/>
            <person name="Obokata J."/>
            <person name="Shigenobu S."/>
        </authorList>
    </citation>
    <scope>NUCLEOTIDE SEQUENCE [LARGE SCALE GENOMIC DNA]</scope>
</reference>
<dbReference type="EMBL" id="BLXT01000952">
    <property type="protein sequence ID" value="GFN81830.1"/>
    <property type="molecule type" value="Genomic_DNA"/>
</dbReference>
<dbReference type="Proteomes" id="UP000735302">
    <property type="component" value="Unassembled WGS sequence"/>
</dbReference>
<dbReference type="AlphaFoldDB" id="A0AAV3Y3K4"/>